<evidence type="ECO:0000256" key="2">
    <source>
        <dbReference type="SAM" id="Phobius"/>
    </source>
</evidence>
<evidence type="ECO:0000313" key="3">
    <source>
        <dbReference type="EMBL" id="ADA81091.1"/>
    </source>
</evidence>
<keyword evidence="1" id="KW-0175">Coiled coil</keyword>
<keyword evidence="3" id="KW-0614">Plasmid</keyword>
<dbReference type="RefSeq" id="WP_237263025.1">
    <property type="nucleotide sequence ID" value="NZ_KX149096.1"/>
</dbReference>
<reference evidence="3" key="1">
    <citation type="submission" date="2009-09" db="EMBL/GenBank/DDBJ databases">
        <authorList>
            <person name="Gill J."/>
            <person name="Borman J."/>
            <person name="Shetty J."/>
            <person name="Hostetler J."/>
            <person name="Durkin S."/>
            <person name="Montgomery B."/>
        </authorList>
    </citation>
    <scope>NUCLEOTIDE SEQUENCE</scope>
    <source>
        <strain evidence="3">SK1404</strain>
        <plasmid evidence="3">pSK73</plasmid>
    </source>
</reference>
<keyword evidence="2" id="KW-0812">Transmembrane</keyword>
<accession>D2JL80</accession>
<organism evidence="3">
    <name type="scientific">Staphylococcus aureus</name>
    <dbReference type="NCBI Taxonomy" id="1280"/>
    <lineage>
        <taxon>Bacteria</taxon>
        <taxon>Bacillati</taxon>
        <taxon>Bacillota</taxon>
        <taxon>Bacilli</taxon>
        <taxon>Bacillales</taxon>
        <taxon>Staphylococcaceae</taxon>
        <taxon>Staphylococcus</taxon>
    </lineage>
</organism>
<gene>
    <name evidence="3" type="ORF">SAP089B_037</name>
</gene>
<keyword evidence="2" id="KW-0472">Membrane</keyword>
<dbReference type="EMBL" id="GQ915269">
    <property type="protein sequence ID" value="ADA81091.1"/>
    <property type="molecule type" value="Genomic_DNA"/>
</dbReference>
<proteinExistence type="predicted"/>
<dbReference type="AlphaFoldDB" id="D2JL80"/>
<sequence>MRKTPFVVLGISFVILFLTQFFEHILVVGILLLLVGLGLLNKEMDRQDCLKKIKDINQDLKELDFTDLEIKERQNELMNSTKRELKQIKRETEEKLAQKKKEEFFEPLKKKDKY</sequence>
<geneLocation type="plasmid" evidence="3">
    <name>pSK73</name>
</geneLocation>
<keyword evidence="2" id="KW-1133">Transmembrane helix</keyword>
<feature type="coiled-coil region" evidence="1">
    <location>
        <begin position="68"/>
        <end position="102"/>
    </location>
</feature>
<feature type="transmembrane region" description="Helical" evidence="2">
    <location>
        <begin position="6"/>
        <end position="37"/>
    </location>
</feature>
<protein>
    <submittedName>
        <fullName evidence="3">Uncharacterized protein</fullName>
    </submittedName>
</protein>
<evidence type="ECO:0000256" key="1">
    <source>
        <dbReference type="SAM" id="Coils"/>
    </source>
</evidence>
<reference evidence="3" key="2">
    <citation type="submission" date="2009-12" db="EMBL/GenBank/DDBJ databases">
        <authorList>
            <person name="Summers A.O."/>
            <person name="Shearer J."/>
            <person name="Wireman J."/>
        </authorList>
    </citation>
    <scope>NUCLEOTIDE SEQUENCE</scope>
    <source>
        <strain evidence="3">SK1404</strain>
        <plasmid evidence="3">pSK73</plasmid>
    </source>
</reference>
<name>D2JL80_STAAU</name>